<evidence type="ECO:0000256" key="4">
    <source>
        <dbReference type="ARBA" id="ARBA00023015"/>
    </source>
</evidence>
<evidence type="ECO:0000256" key="2">
    <source>
        <dbReference type="ARBA" id="ARBA00022771"/>
    </source>
</evidence>
<proteinExistence type="predicted"/>
<feature type="domain" description="Dof-type" evidence="10">
    <location>
        <begin position="83"/>
        <end position="137"/>
    </location>
</feature>
<feature type="compositionally biased region" description="Low complexity" evidence="9">
    <location>
        <begin position="27"/>
        <end position="45"/>
    </location>
</feature>
<feature type="compositionally biased region" description="Basic and acidic residues" evidence="9">
    <location>
        <begin position="63"/>
        <end position="78"/>
    </location>
</feature>
<protein>
    <submittedName>
        <fullName evidence="11">Cyclic dof factor 3-like</fullName>
    </submittedName>
</protein>
<evidence type="ECO:0000256" key="1">
    <source>
        <dbReference type="ARBA" id="ARBA00022723"/>
    </source>
</evidence>
<evidence type="ECO:0000313" key="12">
    <source>
        <dbReference type="Proteomes" id="UP001567538"/>
    </source>
</evidence>
<keyword evidence="12" id="KW-1185">Reference proteome</keyword>
<sequence>MSEVMKDSAIKLFGKTISPDTLFPDASLSQDSQLRQSSFTSSTSLDSKDESLVEDNESSFNPSEDKSADDEKKDAAKKPEKIIPCPRCSSMDTKFCYFNNYNVNQPRHFCKKCQRYWTSGGTMRNVAVGSGRRKTKNSLNPSYHGIMVSDADTLLFAPHHGFPLSFYPAAFYCGSAATPSGLGKHSRDGVLVPKTLRIHDPSEAAKSSIWSTLGIKKDGAGMFVGRRGVDDTAAALLRANPAALSRSLNFHERT</sequence>
<name>A0ABD1H4B3_SALDI</name>
<accession>A0ABD1H4B3</accession>
<gene>
    <name evidence="11" type="ORF">AAHA92_18930</name>
</gene>
<dbReference type="PANTHER" id="PTHR31089:SF1">
    <property type="entry name" value="CYCLIC DOF FACTOR 3"/>
    <property type="match status" value="1"/>
</dbReference>
<comment type="caution">
    <text evidence="11">The sequence shown here is derived from an EMBL/GenBank/DDBJ whole genome shotgun (WGS) entry which is preliminary data.</text>
</comment>
<evidence type="ECO:0000256" key="6">
    <source>
        <dbReference type="ARBA" id="ARBA00023163"/>
    </source>
</evidence>
<keyword evidence="1" id="KW-0479">Metal-binding</keyword>
<organism evidence="11 12">
    <name type="scientific">Salvia divinorum</name>
    <name type="common">Maria pastora</name>
    <name type="synonym">Diviner's sage</name>
    <dbReference type="NCBI Taxonomy" id="28513"/>
    <lineage>
        <taxon>Eukaryota</taxon>
        <taxon>Viridiplantae</taxon>
        <taxon>Streptophyta</taxon>
        <taxon>Embryophyta</taxon>
        <taxon>Tracheophyta</taxon>
        <taxon>Spermatophyta</taxon>
        <taxon>Magnoliopsida</taxon>
        <taxon>eudicotyledons</taxon>
        <taxon>Gunneridae</taxon>
        <taxon>Pentapetalae</taxon>
        <taxon>asterids</taxon>
        <taxon>lamiids</taxon>
        <taxon>Lamiales</taxon>
        <taxon>Lamiaceae</taxon>
        <taxon>Nepetoideae</taxon>
        <taxon>Mentheae</taxon>
        <taxon>Salviinae</taxon>
        <taxon>Salvia</taxon>
        <taxon>Salvia subgen. Calosphace</taxon>
    </lineage>
</organism>
<keyword evidence="6" id="KW-0804">Transcription</keyword>
<evidence type="ECO:0000256" key="8">
    <source>
        <dbReference type="PROSITE-ProRule" id="PRU00071"/>
    </source>
</evidence>
<dbReference type="Pfam" id="PF02701">
    <property type="entry name" value="Zn_ribbon_Dof"/>
    <property type="match status" value="1"/>
</dbReference>
<evidence type="ECO:0000313" key="11">
    <source>
        <dbReference type="EMBL" id="KAL1551039.1"/>
    </source>
</evidence>
<dbReference type="InterPro" id="IPR003851">
    <property type="entry name" value="Znf_Dof"/>
</dbReference>
<dbReference type="PANTHER" id="PTHR31089">
    <property type="entry name" value="CYCLIC DOF FACTOR 2"/>
    <property type="match status" value="1"/>
</dbReference>
<dbReference type="PROSITE" id="PS01361">
    <property type="entry name" value="ZF_DOF_1"/>
    <property type="match status" value="1"/>
</dbReference>
<feature type="region of interest" description="Disordered" evidence="9">
    <location>
        <begin position="18"/>
        <end position="78"/>
    </location>
</feature>
<dbReference type="Proteomes" id="UP001567538">
    <property type="component" value="Unassembled WGS sequence"/>
</dbReference>
<keyword evidence="5 8" id="KW-0238">DNA-binding</keyword>
<dbReference type="GO" id="GO:0008270">
    <property type="term" value="F:zinc ion binding"/>
    <property type="evidence" value="ECO:0007669"/>
    <property type="project" value="UniProtKB-KW"/>
</dbReference>
<dbReference type="AlphaFoldDB" id="A0ABD1H4B3"/>
<dbReference type="EMBL" id="JBEAFC010000007">
    <property type="protein sequence ID" value="KAL1551039.1"/>
    <property type="molecule type" value="Genomic_DNA"/>
</dbReference>
<evidence type="ECO:0000259" key="10">
    <source>
        <dbReference type="PROSITE" id="PS50884"/>
    </source>
</evidence>
<dbReference type="GO" id="GO:0005634">
    <property type="term" value="C:nucleus"/>
    <property type="evidence" value="ECO:0007669"/>
    <property type="project" value="UniProtKB-SubCell"/>
</dbReference>
<keyword evidence="7 8" id="KW-0539">Nucleus</keyword>
<keyword evidence="2 8" id="KW-0863">Zinc-finger</keyword>
<dbReference type="PROSITE" id="PS50884">
    <property type="entry name" value="ZF_DOF_2"/>
    <property type="match status" value="1"/>
</dbReference>
<reference evidence="11 12" key="1">
    <citation type="submission" date="2024-06" db="EMBL/GenBank/DDBJ databases">
        <title>A chromosome level genome sequence of Diviner's sage (Salvia divinorum).</title>
        <authorList>
            <person name="Ford S.A."/>
            <person name="Ro D.-K."/>
            <person name="Ness R.W."/>
            <person name="Phillips M.A."/>
        </authorList>
    </citation>
    <scope>NUCLEOTIDE SEQUENCE [LARGE SCALE GENOMIC DNA]</scope>
    <source>
        <strain evidence="11">SAF-2024a</strain>
        <tissue evidence="11">Leaf</tissue>
    </source>
</reference>
<evidence type="ECO:0000256" key="5">
    <source>
        <dbReference type="ARBA" id="ARBA00023125"/>
    </source>
</evidence>
<evidence type="ECO:0000256" key="3">
    <source>
        <dbReference type="ARBA" id="ARBA00022833"/>
    </source>
</evidence>
<evidence type="ECO:0000256" key="9">
    <source>
        <dbReference type="SAM" id="MobiDB-lite"/>
    </source>
</evidence>
<dbReference type="InterPro" id="IPR045174">
    <property type="entry name" value="Dof"/>
</dbReference>
<keyword evidence="4" id="KW-0805">Transcription regulation</keyword>
<keyword evidence="3" id="KW-0862">Zinc</keyword>
<dbReference type="GO" id="GO:0003677">
    <property type="term" value="F:DNA binding"/>
    <property type="evidence" value="ECO:0007669"/>
    <property type="project" value="UniProtKB-UniRule"/>
</dbReference>
<comment type="subcellular location">
    <subcellularLocation>
        <location evidence="8">Nucleus</location>
    </subcellularLocation>
</comment>
<evidence type="ECO:0000256" key="7">
    <source>
        <dbReference type="ARBA" id="ARBA00023242"/>
    </source>
</evidence>